<dbReference type="InterPro" id="IPR029056">
    <property type="entry name" value="Ribokinase-like"/>
</dbReference>
<evidence type="ECO:0000259" key="18">
    <source>
        <dbReference type="PROSITE" id="PS00463"/>
    </source>
</evidence>
<dbReference type="InterPro" id="IPR036864">
    <property type="entry name" value="Zn2-C6_fun-type_DNA-bd_sf"/>
</dbReference>
<feature type="compositionally biased region" description="Low complexity" evidence="17">
    <location>
        <begin position="142"/>
        <end position="154"/>
    </location>
</feature>
<evidence type="ECO:0000256" key="17">
    <source>
        <dbReference type="SAM" id="MobiDB-lite"/>
    </source>
</evidence>
<evidence type="ECO:0000256" key="6">
    <source>
        <dbReference type="ARBA" id="ARBA00022679"/>
    </source>
</evidence>
<keyword evidence="8" id="KW-0547">Nucleotide-binding</keyword>
<keyword evidence="13" id="KW-0805">Transcription regulation</keyword>
<evidence type="ECO:0000256" key="2">
    <source>
        <dbReference type="ARBA" id="ARBA00001946"/>
    </source>
</evidence>
<dbReference type="PANTHER" id="PTHR31845">
    <property type="entry name" value="FINGER DOMAIN PROTEIN, PUTATIVE-RELATED"/>
    <property type="match status" value="1"/>
</dbReference>
<proteinExistence type="inferred from homology"/>
<evidence type="ECO:0000313" key="19">
    <source>
        <dbReference type="EMBL" id="CRK48940.1"/>
    </source>
</evidence>
<keyword evidence="12" id="KW-0784">Thiamine biosynthesis</keyword>
<evidence type="ECO:0000256" key="13">
    <source>
        <dbReference type="ARBA" id="ARBA00023015"/>
    </source>
</evidence>
<dbReference type="CDD" id="cd01170">
    <property type="entry name" value="THZ_kinase"/>
    <property type="match status" value="1"/>
</dbReference>
<feature type="region of interest" description="Disordered" evidence="17">
    <location>
        <begin position="51"/>
        <end position="122"/>
    </location>
</feature>
<comment type="cofactor">
    <cofactor evidence="2">
        <name>Mg(2+)</name>
        <dbReference type="ChEBI" id="CHEBI:18420"/>
    </cofactor>
</comment>
<dbReference type="Pfam" id="PF02110">
    <property type="entry name" value="HK"/>
    <property type="match status" value="3"/>
</dbReference>
<evidence type="ECO:0000256" key="14">
    <source>
        <dbReference type="ARBA" id="ARBA00023125"/>
    </source>
</evidence>
<dbReference type="Proteomes" id="UP000045706">
    <property type="component" value="Unassembled WGS sequence"/>
</dbReference>
<dbReference type="Gene3D" id="4.10.240.10">
    <property type="entry name" value="Zn(2)-C6 fungal-type DNA-binding domain"/>
    <property type="match status" value="1"/>
</dbReference>
<feature type="domain" description="Zn(2)-C6 fungal-type" evidence="18">
    <location>
        <begin position="22"/>
        <end position="53"/>
    </location>
</feature>
<evidence type="ECO:0000256" key="15">
    <source>
        <dbReference type="ARBA" id="ARBA00023163"/>
    </source>
</evidence>
<evidence type="ECO:0000256" key="8">
    <source>
        <dbReference type="ARBA" id="ARBA00022741"/>
    </source>
</evidence>
<keyword evidence="14" id="KW-0238">DNA-binding</keyword>
<feature type="compositionally biased region" description="Basic and acidic residues" evidence="17">
    <location>
        <begin position="63"/>
        <end position="80"/>
    </location>
</feature>
<dbReference type="GO" id="GO:0009228">
    <property type="term" value="P:thiamine biosynthetic process"/>
    <property type="evidence" value="ECO:0007669"/>
    <property type="project" value="UniProtKB-KW"/>
</dbReference>
<evidence type="ECO:0000313" key="20">
    <source>
        <dbReference type="Proteomes" id="UP000045706"/>
    </source>
</evidence>
<keyword evidence="6" id="KW-0808">Transferase</keyword>
<feature type="region of interest" description="Disordered" evidence="17">
    <location>
        <begin position="1"/>
        <end position="21"/>
    </location>
</feature>
<evidence type="ECO:0000256" key="16">
    <source>
        <dbReference type="ARBA" id="ARBA00023242"/>
    </source>
</evidence>
<evidence type="ECO:0000256" key="11">
    <source>
        <dbReference type="ARBA" id="ARBA00022842"/>
    </source>
</evidence>
<dbReference type="UniPathway" id="UPA00060">
    <property type="reaction ID" value="UER00139"/>
</dbReference>
<dbReference type="EC" id="2.7.1.50" evidence="5"/>
<accession>A0A0G4NR69</accession>
<evidence type="ECO:0000256" key="1">
    <source>
        <dbReference type="ARBA" id="ARBA00001771"/>
    </source>
</evidence>
<comment type="pathway">
    <text evidence="4">Cofactor biosynthesis; thiamine diphosphate biosynthesis; 4-methyl-5-(2-phosphoethyl)-thiazole from 5-(2-hydroxyethyl)-4-methylthiazole: step 1/1.</text>
</comment>
<feature type="compositionally biased region" description="Low complexity" evidence="17">
    <location>
        <begin position="91"/>
        <end position="122"/>
    </location>
</feature>
<dbReference type="SMART" id="SM00066">
    <property type="entry name" value="GAL4"/>
    <property type="match status" value="1"/>
</dbReference>
<dbReference type="GO" id="GO:0000287">
    <property type="term" value="F:magnesium ion binding"/>
    <property type="evidence" value="ECO:0007669"/>
    <property type="project" value="InterPro"/>
</dbReference>
<dbReference type="GO" id="GO:0009229">
    <property type="term" value="P:thiamine diphosphate biosynthetic process"/>
    <property type="evidence" value="ECO:0007669"/>
    <property type="project" value="UniProtKB-UniPathway"/>
</dbReference>
<evidence type="ECO:0000256" key="12">
    <source>
        <dbReference type="ARBA" id="ARBA00022977"/>
    </source>
</evidence>
<dbReference type="Gene3D" id="3.40.1190.20">
    <property type="match status" value="3"/>
</dbReference>
<dbReference type="InterPro" id="IPR051089">
    <property type="entry name" value="prtT"/>
</dbReference>
<evidence type="ECO:0000256" key="5">
    <source>
        <dbReference type="ARBA" id="ARBA00012129"/>
    </source>
</evidence>
<feature type="compositionally biased region" description="Polar residues" evidence="17">
    <location>
        <begin position="155"/>
        <end position="173"/>
    </location>
</feature>
<evidence type="ECO:0000256" key="4">
    <source>
        <dbReference type="ARBA" id="ARBA00004868"/>
    </source>
</evidence>
<sequence>MTFLTEPEDLDPGQTANKGPKACTTCAKAKSRCIPGPPDSDKCERCHRLQKPCASQTPAPPRAKKEPRPTRVAELEKRLNELTSQLHAAKTSPAAATTTTTPTTTVVPSSSHPSPSVARPAAKPVGVPFGHLFPGAGAALDPAPAATVASPTSPESLPSTQATPMPSDASSSARAREITWPTGAQAEADLRLYRGAPLSHNMTNLVVQNLAANVALAVGASPIMANFGDEAVDLAALGGALVVNMGTVTPEGLDNYAKALWAYNAVGQPVVFDPVGAGATAVRRAAVKALLAAGYLDIIKGNEGEVTTVLGEAPPQQQKGVDSSPSTLTAAAKASLVRRLAARERNSSAGATAVRRAAVKTLLAAGYVDIIKGNEGEVTTVLGEAPPQQQKGVDSSPSTLTAAAKASLVRRLAARERNVVLMTGAVDYVSDGTRTFAVANGHALLGAVTGTGCCLGTTVSAMVAAQRASGGDGDRLAAVVAGLLHYEIAAERAAVRDDVKGPGSFVPAFLDELARVRQMTVDGDLAVDYVSDGTRTFAVANGHALLAAVTGTGCCLGTTVSAMVAAQRAAAGDGDSDRLAAVVAALLHYEIAAERAAVRDDVKGPGSFVPAFLDELATVRQMTVDGDLAWLAAAKVSLADEA</sequence>
<comment type="catalytic activity">
    <reaction evidence="1">
        <text>5-(2-hydroxyethyl)-4-methylthiazole + ATP = 4-methyl-5-(2-phosphooxyethyl)-thiazole + ADP + H(+)</text>
        <dbReference type="Rhea" id="RHEA:24212"/>
        <dbReference type="ChEBI" id="CHEBI:15378"/>
        <dbReference type="ChEBI" id="CHEBI:17957"/>
        <dbReference type="ChEBI" id="CHEBI:30616"/>
        <dbReference type="ChEBI" id="CHEBI:58296"/>
        <dbReference type="ChEBI" id="CHEBI:456216"/>
        <dbReference type="EC" id="2.7.1.50"/>
    </reaction>
</comment>
<feature type="region of interest" description="Disordered" evidence="17">
    <location>
        <begin position="142"/>
        <end position="176"/>
    </location>
</feature>
<dbReference type="InterPro" id="IPR000417">
    <property type="entry name" value="Hyethyz_kinase"/>
</dbReference>
<organism evidence="19 20">
    <name type="scientific">Verticillium longisporum</name>
    <name type="common">Verticillium dahliae var. longisporum</name>
    <dbReference type="NCBI Taxonomy" id="100787"/>
    <lineage>
        <taxon>Eukaryota</taxon>
        <taxon>Fungi</taxon>
        <taxon>Dikarya</taxon>
        <taxon>Ascomycota</taxon>
        <taxon>Pezizomycotina</taxon>
        <taxon>Sordariomycetes</taxon>
        <taxon>Hypocreomycetidae</taxon>
        <taxon>Glomerellales</taxon>
        <taxon>Plectosphaerellaceae</taxon>
        <taxon>Verticillium</taxon>
    </lineage>
</organism>
<dbReference type="AlphaFoldDB" id="A0A0G4NR69"/>
<dbReference type="GO" id="GO:0000981">
    <property type="term" value="F:DNA-binding transcription factor activity, RNA polymerase II-specific"/>
    <property type="evidence" value="ECO:0007669"/>
    <property type="project" value="InterPro"/>
</dbReference>
<keyword evidence="9" id="KW-0418">Kinase</keyword>
<keyword evidence="10" id="KW-0067">ATP-binding</keyword>
<reference evidence="20" key="1">
    <citation type="submission" date="2015-05" db="EMBL/GenBank/DDBJ databases">
        <authorList>
            <person name="Fogelqvist Johan"/>
        </authorList>
    </citation>
    <scope>NUCLEOTIDE SEQUENCE [LARGE SCALE GENOMIC DNA]</scope>
</reference>
<dbReference type="HAMAP" id="MF_00228">
    <property type="entry name" value="Thz_kinase"/>
    <property type="match status" value="1"/>
</dbReference>
<dbReference type="GO" id="GO:0004417">
    <property type="term" value="F:hydroxyethylthiazole kinase activity"/>
    <property type="evidence" value="ECO:0007669"/>
    <property type="project" value="UniProtKB-EC"/>
</dbReference>
<dbReference type="PROSITE" id="PS00463">
    <property type="entry name" value="ZN2_CY6_FUNGAL_1"/>
    <property type="match status" value="1"/>
</dbReference>
<dbReference type="GO" id="GO:0005524">
    <property type="term" value="F:ATP binding"/>
    <property type="evidence" value="ECO:0007669"/>
    <property type="project" value="UniProtKB-KW"/>
</dbReference>
<dbReference type="GO" id="GO:0005634">
    <property type="term" value="C:nucleus"/>
    <property type="evidence" value="ECO:0007669"/>
    <property type="project" value="UniProtKB-SubCell"/>
</dbReference>
<evidence type="ECO:0000256" key="10">
    <source>
        <dbReference type="ARBA" id="ARBA00022840"/>
    </source>
</evidence>
<keyword evidence="7" id="KW-0479">Metal-binding</keyword>
<dbReference type="GO" id="GO:0000976">
    <property type="term" value="F:transcription cis-regulatory region binding"/>
    <property type="evidence" value="ECO:0007669"/>
    <property type="project" value="TreeGrafter"/>
</dbReference>
<keyword evidence="11" id="KW-0460">Magnesium</keyword>
<dbReference type="PANTHER" id="PTHR31845:SF10">
    <property type="entry name" value="ZN(II)2CYS6 TRANSCRIPTION FACTOR (EUROFUNG)"/>
    <property type="match status" value="1"/>
</dbReference>
<dbReference type="SUPFAM" id="SSF53613">
    <property type="entry name" value="Ribokinase-like"/>
    <property type="match status" value="3"/>
</dbReference>
<keyword evidence="15" id="KW-0804">Transcription</keyword>
<evidence type="ECO:0000256" key="7">
    <source>
        <dbReference type="ARBA" id="ARBA00022723"/>
    </source>
</evidence>
<comment type="subcellular location">
    <subcellularLocation>
        <location evidence="3">Nucleus</location>
    </subcellularLocation>
</comment>
<dbReference type="InterPro" id="IPR001138">
    <property type="entry name" value="Zn2Cys6_DnaBD"/>
</dbReference>
<dbReference type="GO" id="GO:0008270">
    <property type="term" value="F:zinc ion binding"/>
    <property type="evidence" value="ECO:0007669"/>
    <property type="project" value="InterPro"/>
</dbReference>
<feature type="compositionally biased region" description="Acidic residues" evidence="17">
    <location>
        <begin position="1"/>
        <end position="11"/>
    </location>
</feature>
<dbReference type="EMBL" id="CVQI01038106">
    <property type="protein sequence ID" value="CRK48940.1"/>
    <property type="molecule type" value="Genomic_DNA"/>
</dbReference>
<keyword evidence="16" id="KW-0539">Nucleus</keyword>
<name>A0A0G4NR69_VERLO</name>
<protein>
    <recommendedName>
        <fullName evidence="5">hydroxyethylthiazole kinase</fullName>
        <ecNumber evidence="5">2.7.1.50</ecNumber>
    </recommendedName>
</protein>
<evidence type="ECO:0000256" key="9">
    <source>
        <dbReference type="ARBA" id="ARBA00022777"/>
    </source>
</evidence>
<dbReference type="PRINTS" id="PR01099">
    <property type="entry name" value="HYETHTZKNASE"/>
</dbReference>
<gene>
    <name evidence="19" type="ORF">BN1723_016978</name>
</gene>
<dbReference type="SUPFAM" id="SSF57701">
    <property type="entry name" value="Zn2/Cys6 DNA-binding domain"/>
    <property type="match status" value="1"/>
</dbReference>
<evidence type="ECO:0000256" key="3">
    <source>
        <dbReference type="ARBA" id="ARBA00004123"/>
    </source>
</evidence>